<evidence type="ECO:0000256" key="1">
    <source>
        <dbReference type="ARBA" id="ARBA00001974"/>
    </source>
</evidence>
<keyword evidence="3" id="KW-0285">Flavoprotein</keyword>
<dbReference type="Gene3D" id="3.40.462.20">
    <property type="match status" value="1"/>
</dbReference>
<evidence type="ECO:0000313" key="8">
    <source>
        <dbReference type="EMBL" id="PPJ59291.1"/>
    </source>
</evidence>
<dbReference type="InterPro" id="IPR006094">
    <property type="entry name" value="Oxid_FAD_bind_N"/>
</dbReference>
<dbReference type="GO" id="GO:0071949">
    <property type="term" value="F:FAD binding"/>
    <property type="evidence" value="ECO:0007669"/>
    <property type="project" value="InterPro"/>
</dbReference>
<feature type="domain" description="FAD-binding PCMH-type" evidence="7">
    <location>
        <begin position="117"/>
        <end position="297"/>
    </location>
</feature>
<evidence type="ECO:0000313" key="9">
    <source>
        <dbReference type="Proteomes" id="UP000237631"/>
    </source>
</evidence>
<protein>
    <recommendedName>
        <fullName evidence="7">FAD-binding PCMH-type domain-containing protein</fullName>
    </recommendedName>
</protein>
<feature type="signal peptide" evidence="6">
    <location>
        <begin position="1"/>
        <end position="20"/>
    </location>
</feature>
<dbReference type="Pfam" id="PF01565">
    <property type="entry name" value="FAD_binding_4"/>
    <property type="match status" value="1"/>
</dbReference>
<comment type="caution">
    <text evidence="8">The sequence shown here is derived from an EMBL/GenBank/DDBJ whole genome shotgun (WGS) entry which is preliminary data.</text>
</comment>
<dbReference type="GO" id="GO:0016491">
    <property type="term" value="F:oxidoreductase activity"/>
    <property type="evidence" value="ECO:0007669"/>
    <property type="project" value="UniProtKB-KW"/>
</dbReference>
<dbReference type="Pfam" id="PF08031">
    <property type="entry name" value="BBE"/>
    <property type="match status" value="1"/>
</dbReference>
<evidence type="ECO:0000256" key="5">
    <source>
        <dbReference type="ARBA" id="ARBA00023002"/>
    </source>
</evidence>
<dbReference type="Proteomes" id="UP000237631">
    <property type="component" value="Unassembled WGS sequence"/>
</dbReference>
<reference evidence="9" key="1">
    <citation type="journal article" date="2017" name="bioRxiv">
        <title>Conservation of a gene cluster reveals novel cercosporin biosynthetic mechanisms and extends production to the genus Colletotrichum.</title>
        <authorList>
            <person name="de Jonge R."/>
            <person name="Ebert M.K."/>
            <person name="Huitt-Roehl C.R."/>
            <person name="Pal P."/>
            <person name="Suttle J.C."/>
            <person name="Spanner R.E."/>
            <person name="Neubauer J.D."/>
            <person name="Jurick W.M.II."/>
            <person name="Stott K.A."/>
            <person name="Secor G.A."/>
            <person name="Thomma B.P.H.J."/>
            <person name="Van de Peer Y."/>
            <person name="Townsend C.A."/>
            <person name="Bolton M.D."/>
        </authorList>
    </citation>
    <scope>NUCLEOTIDE SEQUENCE [LARGE SCALE GENOMIC DNA]</scope>
    <source>
        <strain evidence="9">CBS538.71</strain>
    </source>
</reference>
<comment type="similarity">
    <text evidence="2">Belongs to the oxygen-dependent FAD-linked oxidoreductase family.</text>
</comment>
<name>A0A2S6CHU6_9PEZI</name>
<keyword evidence="9" id="KW-1185">Reference proteome</keyword>
<evidence type="ECO:0000256" key="4">
    <source>
        <dbReference type="ARBA" id="ARBA00022827"/>
    </source>
</evidence>
<sequence length="573" mass="60805">MLSLLLRAMLLQTFVGSVLATQCKTTPMDDDWPGINERQALNESINGTLLSTTPAPSSCYAGNPFGSPFDCNFTISNWTSGIFHASLPESIGSPLFANNSCIPPGAHGYRESAGCHLGGLPSYIVNATTNEQVATAAAWAAERNIRIVVKGTGHDLNGRSSGAYALSIWTHHLRQLRRDTHWKLPGNNKTEDVFVIGSGLEWSDILKFALSQGRVVTTGQDGSVGPGGYIQGGGHGPLASTYGLGAQQALQATVVTTTGEVLITKSAQNQDLFWAIRGGGGGQYGIVTEFVIKHHPEPEAVAFGTLSIVPQGEGAANASWDALALHLSLLPDLMDAGIAGAMTLAAGETAGKFNPAATDIGSGVVVTQALWAIGMTAAQMDDLINPVVDQLRFQSGNANLTVQYQASTMDNYTSFYSGISGSNVAGGGSVMTSRLLGRKELVDVPRDELRQYIERGVAAQNSTAGTFATVGLSGGPGVISSPADSWGALHSAWRSAYLHFYVGGESLTVEEAANPQDFLEKTAVWIDQNKECLWREWAPSSGSYMNEGNPYSKNFKADFYGDNYERLLGVKRK</sequence>
<feature type="chain" id="PRO_5015399157" description="FAD-binding PCMH-type domain-containing protein" evidence="6">
    <location>
        <begin position="21"/>
        <end position="573"/>
    </location>
</feature>
<comment type="cofactor">
    <cofactor evidence="1">
        <name>FAD</name>
        <dbReference type="ChEBI" id="CHEBI:57692"/>
    </cofactor>
</comment>
<accession>A0A2S6CHU6</accession>
<dbReference type="InterPro" id="IPR016166">
    <property type="entry name" value="FAD-bd_PCMH"/>
</dbReference>
<dbReference type="SUPFAM" id="SSF56176">
    <property type="entry name" value="FAD-binding/transporter-associated domain-like"/>
    <property type="match status" value="1"/>
</dbReference>
<dbReference type="Gene3D" id="3.30.465.10">
    <property type="match status" value="1"/>
</dbReference>
<gene>
    <name evidence="8" type="ORF">CBER1_04209</name>
</gene>
<dbReference type="STRING" id="357750.A0A2S6CHU6"/>
<evidence type="ECO:0000256" key="2">
    <source>
        <dbReference type="ARBA" id="ARBA00005466"/>
    </source>
</evidence>
<organism evidence="8 9">
    <name type="scientific">Cercospora berteroae</name>
    <dbReference type="NCBI Taxonomy" id="357750"/>
    <lineage>
        <taxon>Eukaryota</taxon>
        <taxon>Fungi</taxon>
        <taxon>Dikarya</taxon>
        <taxon>Ascomycota</taxon>
        <taxon>Pezizomycotina</taxon>
        <taxon>Dothideomycetes</taxon>
        <taxon>Dothideomycetidae</taxon>
        <taxon>Mycosphaerellales</taxon>
        <taxon>Mycosphaerellaceae</taxon>
        <taxon>Cercospora</taxon>
    </lineage>
</organism>
<evidence type="ECO:0000259" key="7">
    <source>
        <dbReference type="PROSITE" id="PS51387"/>
    </source>
</evidence>
<dbReference type="InterPro" id="IPR012951">
    <property type="entry name" value="BBE"/>
</dbReference>
<dbReference type="InterPro" id="IPR016169">
    <property type="entry name" value="FAD-bd_PCMH_sub2"/>
</dbReference>
<dbReference type="InterPro" id="IPR050416">
    <property type="entry name" value="FAD-linked_Oxidoreductase"/>
</dbReference>
<dbReference type="OrthoDB" id="9983560at2759"/>
<keyword evidence="5" id="KW-0560">Oxidoreductase</keyword>
<dbReference type="PANTHER" id="PTHR42973:SF39">
    <property type="entry name" value="FAD-BINDING PCMH-TYPE DOMAIN-CONTAINING PROTEIN"/>
    <property type="match status" value="1"/>
</dbReference>
<dbReference type="PANTHER" id="PTHR42973">
    <property type="entry name" value="BINDING OXIDOREDUCTASE, PUTATIVE (AFU_ORTHOLOGUE AFUA_1G17690)-RELATED"/>
    <property type="match status" value="1"/>
</dbReference>
<keyword evidence="4" id="KW-0274">FAD</keyword>
<evidence type="ECO:0000256" key="6">
    <source>
        <dbReference type="SAM" id="SignalP"/>
    </source>
</evidence>
<keyword evidence="6" id="KW-0732">Signal</keyword>
<dbReference type="EMBL" id="PNEN01000397">
    <property type="protein sequence ID" value="PPJ59291.1"/>
    <property type="molecule type" value="Genomic_DNA"/>
</dbReference>
<dbReference type="InterPro" id="IPR036318">
    <property type="entry name" value="FAD-bd_PCMH-like_sf"/>
</dbReference>
<dbReference type="PROSITE" id="PS51387">
    <property type="entry name" value="FAD_PCMH"/>
    <property type="match status" value="1"/>
</dbReference>
<proteinExistence type="inferred from homology"/>
<dbReference type="AlphaFoldDB" id="A0A2S6CHU6"/>
<evidence type="ECO:0000256" key="3">
    <source>
        <dbReference type="ARBA" id="ARBA00022630"/>
    </source>
</evidence>